<dbReference type="Proteomes" id="UP001165960">
    <property type="component" value="Unassembled WGS sequence"/>
</dbReference>
<accession>A0ACC2SPQ8</accession>
<reference evidence="1" key="1">
    <citation type="submission" date="2022-04" db="EMBL/GenBank/DDBJ databases">
        <title>Genome of the entomopathogenic fungus Entomophthora muscae.</title>
        <authorList>
            <person name="Elya C."/>
            <person name="Lovett B.R."/>
            <person name="Lee E."/>
            <person name="Macias A.M."/>
            <person name="Hajek A.E."/>
            <person name="De Bivort B.L."/>
            <person name="Kasson M.T."/>
            <person name="De Fine Licht H.H."/>
            <person name="Stajich J.E."/>
        </authorList>
    </citation>
    <scope>NUCLEOTIDE SEQUENCE</scope>
    <source>
        <strain evidence="1">Berkeley</strain>
    </source>
</reference>
<name>A0ACC2SPQ8_9FUNG</name>
<evidence type="ECO:0000313" key="1">
    <source>
        <dbReference type="EMBL" id="KAJ9064369.1"/>
    </source>
</evidence>
<protein>
    <submittedName>
        <fullName evidence="1">Uncharacterized protein</fullName>
    </submittedName>
</protein>
<evidence type="ECO:0000313" key="2">
    <source>
        <dbReference type="Proteomes" id="UP001165960"/>
    </source>
</evidence>
<comment type="caution">
    <text evidence="1">The sequence shown here is derived from an EMBL/GenBank/DDBJ whole genome shotgun (WGS) entry which is preliminary data.</text>
</comment>
<proteinExistence type="predicted"/>
<keyword evidence="2" id="KW-1185">Reference proteome</keyword>
<organism evidence="1 2">
    <name type="scientific">Entomophthora muscae</name>
    <dbReference type="NCBI Taxonomy" id="34485"/>
    <lineage>
        <taxon>Eukaryota</taxon>
        <taxon>Fungi</taxon>
        <taxon>Fungi incertae sedis</taxon>
        <taxon>Zoopagomycota</taxon>
        <taxon>Entomophthoromycotina</taxon>
        <taxon>Entomophthoromycetes</taxon>
        <taxon>Entomophthorales</taxon>
        <taxon>Entomophthoraceae</taxon>
        <taxon>Entomophthora</taxon>
    </lineage>
</organism>
<gene>
    <name evidence="1" type="ORF">DSO57_1031502</name>
</gene>
<sequence>MAKDEASPIDFNKVAIHTNIVDRTNVFHLSMVLQKLIKECDAIAVDTEFTGLGTDVYAATKSSENRKVVRPGMEDNLEERYESYSRVVRGHALVSLGLTLFKKLAASPTSETIKDEVLATPAKKKSKKSKKEKTTKETSDEEGSHCISPASNIPRYRASNFEMILFCQSSHSVSPTSLAFLVQNGFDLNRQVTKGIPYLPGTQGMCLEVNSAVSSRLQSDLQKYNRVLREIIMELLSSKAALVVHNGLLDLMFIYHSFYADLPSKFSTFLTDVADWAESGGLFDTKCLSEYVTRDGASYLSFLFNKSLREQAVLHHLLKDKTPISLKSFSVVMQPRIQLGITPEDPKESSMPAPTAPDAISKLLETLAGDNTTDSIPLEAIFCFNYMFHGHCKDNQYSSSLTSAAPSCPKSHDLTRFLDASLLLAKKRFCNATNPSKIQLTPPPFLLDFFKSSHPSFYKQILETAAKHLPSSYSEPQANATHSAQYDSFMTGYVFLHFLNHPDPSTQIDLTPSSSIPSPGSLVAFLALSQSASAPQKSYRNHLYLMGKKFPLLVARSKFSKCSEAHRKLWHLES</sequence>
<dbReference type="EMBL" id="QTSX02004487">
    <property type="protein sequence ID" value="KAJ9064369.1"/>
    <property type="molecule type" value="Genomic_DNA"/>
</dbReference>